<dbReference type="EMBL" id="FOIM01000054">
    <property type="protein sequence ID" value="SEU20422.1"/>
    <property type="molecule type" value="Genomic_DNA"/>
</dbReference>
<dbReference type="AlphaFoldDB" id="A0A1I0K8T4"/>
<keyword evidence="2" id="KW-1185">Reference proteome</keyword>
<protein>
    <submittedName>
        <fullName evidence="1">Uncharacterized protein</fullName>
    </submittedName>
</protein>
<dbReference type="RefSeq" id="WP_092371701.1">
    <property type="nucleotide sequence ID" value="NZ_CATZMQ010000014.1"/>
</dbReference>
<accession>A0A1I0K8T4</accession>
<sequence>MNENIFSIDGVELRVNVMKLERGFSVTDTENSDRLQNYKMHREVAGTFYNYTMEVEPYPSHREDYDTFYEIITAPVESHRMIFPYAQKTLEFDAYVTQGKDTVKQVNGQNLWEGLSVYFVAMEPQRRP</sequence>
<evidence type="ECO:0000313" key="1">
    <source>
        <dbReference type="EMBL" id="SEU20422.1"/>
    </source>
</evidence>
<reference evidence="2" key="1">
    <citation type="submission" date="2016-10" db="EMBL/GenBank/DDBJ databases">
        <authorList>
            <person name="Varghese N."/>
            <person name="Submissions S."/>
        </authorList>
    </citation>
    <scope>NUCLEOTIDE SEQUENCE [LARGE SCALE GENOMIC DNA]</scope>
    <source>
        <strain evidence="2">NLAE-zl-G277</strain>
    </source>
</reference>
<organism evidence="1 2">
    <name type="scientific">Enterocloster lavalensis</name>
    <dbReference type="NCBI Taxonomy" id="460384"/>
    <lineage>
        <taxon>Bacteria</taxon>
        <taxon>Bacillati</taxon>
        <taxon>Bacillota</taxon>
        <taxon>Clostridia</taxon>
        <taxon>Lachnospirales</taxon>
        <taxon>Lachnospiraceae</taxon>
        <taxon>Enterocloster</taxon>
    </lineage>
</organism>
<dbReference type="Proteomes" id="UP000198508">
    <property type="component" value="Unassembled WGS sequence"/>
</dbReference>
<gene>
    <name evidence="1" type="ORF">SAMN05216313_15422</name>
</gene>
<name>A0A1I0K8T4_9FIRM</name>
<evidence type="ECO:0000313" key="2">
    <source>
        <dbReference type="Proteomes" id="UP000198508"/>
    </source>
</evidence>
<dbReference type="GeneID" id="93280938"/>
<dbReference type="STRING" id="460384.SAMN05216313_15422"/>
<proteinExistence type="predicted"/>